<evidence type="ECO:0000256" key="2">
    <source>
        <dbReference type="SAM" id="Phobius"/>
    </source>
</evidence>
<feature type="transmembrane region" description="Helical" evidence="2">
    <location>
        <begin position="534"/>
        <end position="553"/>
    </location>
</feature>
<evidence type="ECO:0000256" key="1">
    <source>
        <dbReference type="SAM" id="MobiDB-lite"/>
    </source>
</evidence>
<sequence>MTDAAGHVTAIHRLTTIYQTNDAGEVTGTLVTDAPVATTVITERDGWGVPTATITRYLAVYTTVVTLRDANGVATATTTLTSYYYGPRTRRPAATALVPTADITILRDGAGRPTATVRRTTEHLENNWGSVTGTLTAFVPVVTAAATLTDARGVATATTTGYARAPGDSNSDAWPSPDGAVPGGSRAQIRRPSGADYFAGSFAAVLLATALAVPVQVLDTHIKSLLPFHALTRPDTSGRGATAADSLLLAPGGLAGVLGSVRLAIRFGEPLALLSDALVACGAMLTTLSGEAVGFRVFGDCYGNVGDMCVMSLTLVDAPTRAAEALVAAMALLVLLIAACLVVGDGWRSGLAASPWSIAGVAALLAGSETCGELQAALLEASAAAQAAGALKGAVARLTAEQALKQALAGKMFALGYAAREDCEDGADGVPPRYGIVVVSDRTRRQRETPSARMQSGSDYRSGTLVSRWRTNSLAAIKKPAALLGRASPVVLGMAATALFITVLCAFLGMILYYETTQREAPFDKFMNNQEFGVGFLFTGFGVAMGFFWDNFFSYTAVISPYRQLASGRPQPQATLLAPRATEPFTGLWRSARRGDGFGAAVAGVTILSKFAPIALANIPFRSTLTWRAHQVCAWSSVATLLLMIALLGISLARFNGSSAMPVSPDTIARCLYYVCDSHMLRDFDGLSTLDDAAMARRLACMPQRYTFGPAVGVSGRPRVGIDYAVGDEKAVLR</sequence>
<feature type="transmembrane region" description="Helical" evidence="2">
    <location>
        <begin position="629"/>
        <end position="653"/>
    </location>
</feature>
<protein>
    <submittedName>
        <fullName evidence="3">Uncharacterized protein</fullName>
    </submittedName>
</protein>
<evidence type="ECO:0000313" key="4">
    <source>
        <dbReference type="Proteomes" id="UP001287356"/>
    </source>
</evidence>
<dbReference type="PANTHER" id="PTHR37544:SF3">
    <property type="entry name" value="SPRAY"/>
    <property type="match status" value="1"/>
</dbReference>
<dbReference type="Pfam" id="PF11915">
    <property type="entry name" value="DUF3433"/>
    <property type="match status" value="2"/>
</dbReference>
<keyword evidence="2" id="KW-0472">Membrane</keyword>
<dbReference type="EMBL" id="JAULSN010000002">
    <property type="protein sequence ID" value="KAK3379133.1"/>
    <property type="molecule type" value="Genomic_DNA"/>
</dbReference>
<reference evidence="3" key="2">
    <citation type="submission" date="2023-06" db="EMBL/GenBank/DDBJ databases">
        <authorList>
            <consortium name="Lawrence Berkeley National Laboratory"/>
            <person name="Haridas S."/>
            <person name="Hensen N."/>
            <person name="Bonometti L."/>
            <person name="Westerberg I."/>
            <person name="Brannstrom I.O."/>
            <person name="Guillou S."/>
            <person name="Cros-Aarteil S."/>
            <person name="Calhoun S."/>
            <person name="Kuo A."/>
            <person name="Mondo S."/>
            <person name="Pangilinan J."/>
            <person name="Riley R."/>
            <person name="Labutti K."/>
            <person name="Andreopoulos B."/>
            <person name="Lipzen A."/>
            <person name="Chen C."/>
            <person name="Yanf M."/>
            <person name="Daum C."/>
            <person name="Ng V."/>
            <person name="Clum A."/>
            <person name="Steindorff A."/>
            <person name="Ohm R."/>
            <person name="Martin F."/>
            <person name="Silar P."/>
            <person name="Natvig D."/>
            <person name="Lalanne C."/>
            <person name="Gautier V."/>
            <person name="Ament-Velasquez S.L."/>
            <person name="Kruys A."/>
            <person name="Hutchinson M.I."/>
            <person name="Powell A.J."/>
            <person name="Barry K."/>
            <person name="Miller A.N."/>
            <person name="Grigoriev I.V."/>
            <person name="Debuchy R."/>
            <person name="Gladieux P."/>
            <person name="Thoren M.H."/>
            <person name="Johannesson H."/>
        </authorList>
    </citation>
    <scope>NUCLEOTIDE SEQUENCE</scope>
    <source>
        <strain evidence="3">CBS 958.72</strain>
    </source>
</reference>
<organism evidence="3 4">
    <name type="scientific">Lasiosphaeria ovina</name>
    <dbReference type="NCBI Taxonomy" id="92902"/>
    <lineage>
        <taxon>Eukaryota</taxon>
        <taxon>Fungi</taxon>
        <taxon>Dikarya</taxon>
        <taxon>Ascomycota</taxon>
        <taxon>Pezizomycotina</taxon>
        <taxon>Sordariomycetes</taxon>
        <taxon>Sordariomycetidae</taxon>
        <taxon>Sordariales</taxon>
        <taxon>Lasiosphaeriaceae</taxon>
        <taxon>Lasiosphaeria</taxon>
    </lineage>
</organism>
<accession>A0AAE0KLV4</accession>
<evidence type="ECO:0000313" key="3">
    <source>
        <dbReference type="EMBL" id="KAK3379133.1"/>
    </source>
</evidence>
<feature type="region of interest" description="Disordered" evidence="1">
    <location>
        <begin position="162"/>
        <end position="186"/>
    </location>
</feature>
<keyword evidence="2" id="KW-1133">Transmembrane helix</keyword>
<gene>
    <name evidence="3" type="ORF">B0T24DRAFT_522884</name>
</gene>
<reference evidence="3" key="1">
    <citation type="journal article" date="2023" name="Mol. Phylogenet. Evol.">
        <title>Genome-scale phylogeny and comparative genomics of the fungal order Sordariales.</title>
        <authorList>
            <person name="Hensen N."/>
            <person name="Bonometti L."/>
            <person name="Westerberg I."/>
            <person name="Brannstrom I.O."/>
            <person name="Guillou S."/>
            <person name="Cros-Aarteil S."/>
            <person name="Calhoun S."/>
            <person name="Haridas S."/>
            <person name="Kuo A."/>
            <person name="Mondo S."/>
            <person name="Pangilinan J."/>
            <person name="Riley R."/>
            <person name="LaButti K."/>
            <person name="Andreopoulos B."/>
            <person name="Lipzen A."/>
            <person name="Chen C."/>
            <person name="Yan M."/>
            <person name="Daum C."/>
            <person name="Ng V."/>
            <person name="Clum A."/>
            <person name="Steindorff A."/>
            <person name="Ohm R.A."/>
            <person name="Martin F."/>
            <person name="Silar P."/>
            <person name="Natvig D.O."/>
            <person name="Lalanne C."/>
            <person name="Gautier V."/>
            <person name="Ament-Velasquez S.L."/>
            <person name="Kruys A."/>
            <person name="Hutchinson M.I."/>
            <person name="Powell A.J."/>
            <person name="Barry K."/>
            <person name="Miller A.N."/>
            <person name="Grigoriev I.V."/>
            <person name="Debuchy R."/>
            <person name="Gladieux P."/>
            <person name="Hiltunen Thoren M."/>
            <person name="Johannesson H."/>
        </authorList>
    </citation>
    <scope>NUCLEOTIDE SEQUENCE</scope>
    <source>
        <strain evidence="3">CBS 958.72</strain>
    </source>
</reference>
<keyword evidence="2" id="KW-0812">Transmembrane</keyword>
<comment type="caution">
    <text evidence="3">The sequence shown here is derived from an EMBL/GenBank/DDBJ whole genome shotgun (WGS) entry which is preliminary data.</text>
</comment>
<dbReference type="AlphaFoldDB" id="A0AAE0KLV4"/>
<keyword evidence="4" id="KW-1185">Reference proteome</keyword>
<feature type="transmembrane region" description="Helical" evidence="2">
    <location>
        <begin position="490"/>
        <end position="514"/>
    </location>
</feature>
<name>A0AAE0KLV4_9PEZI</name>
<proteinExistence type="predicted"/>
<dbReference type="PANTHER" id="PTHR37544">
    <property type="entry name" value="SPRAY-RELATED"/>
    <property type="match status" value="1"/>
</dbReference>
<feature type="transmembrane region" description="Helical" evidence="2">
    <location>
        <begin position="598"/>
        <end position="617"/>
    </location>
</feature>
<dbReference type="Proteomes" id="UP001287356">
    <property type="component" value="Unassembled WGS sequence"/>
</dbReference>
<dbReference type="InterPro" id="IPR021840">
    <property type="entry name" value="DUF3433"/>
</dbReference>